<dbReference type="KEGG" id="cte:CT1795"/>
<dbReference type="GO" id="GO:1902670">
    <property type="term" value="F:carbon dioxide binding"/>
    <property type="evidence" value="ECO:0007669"/>
    <property type="project" value="TreeGrafter"/>
</dbReference>
<dbReference type="PANTHER" id="PTHR35177">
    <property type="entry name" value="HYDROGENASE MATURATION FACTOR HYBG"/>
    <property type="match status" value="1"/>
</dbReference>
<dbReference type="Pfam" id="PF01455">
    <property type="entry name" value="HupF_HypC"/>
    <property type="match status" value="1"/>
</dbReference>
<organism evidence="2 3">
    <name type="scientific">Chlorobaculum tepidum (strain ATCC 49652 / DSM 12025 / NBRC 103806 / TLS)</name>
    <name type="common">Chlorobium tepidum</name>
    <dbReference type="NCBI Taxonomy" id="194439"/>
    <lineage>
        <taxon>Bacteria</taxon>
        <taxon>Pseudomonadati</taxon>
        <taxon>Chlorobiota</taxon>
        <taxon>Chlorobiia</taxon>
        <taxon>Chlorobiales</taxon>
        <taxon>Chlorobiaceae</taxon>
        <taxon>Chlorobaculum</taxon>
    </lineage>
</organism>
<keyword evidence="3" id="KW-1185">Reference proteome</keyword>
<evidence type="ECO:0000313" key="2">
    <source>
        <dbReference type="EMBL" id="AAM73016.1"/>
    </source>
</evidence>
<dbReference type="GO" id="GO:0005506">
    <property type="term" value="F:iron ion binding"/>
    <property type="evidence" value="ECO:0007669"/>
    <property type="project" value="TreeGrafter"/>
</dbReference>
<dbReference type="PRINTS" id="PR00445">
    <property type="entry name" value="HUPFHYPC"/>
</dbReference>
<dbReference type="Gene3D" id="2.30.30.140">
    <property type="match status" value="1"/>
</dbReference>
<dbReference type="EnsemblBacteria" id="AAM73016">
    <property type="protein sequence ID" value="AAM73016"/>
    <property type="gene ID" value="CT1795"/>
</dbReference>
<dbReference type="HOGENOM" id="CLU_159381_1_0_10"/>
<dbReference type="SUPFAM" id="SSF159127">
    <property type="entry name" value="HupF/HypC-like"/>
    <property type="match status" value="1"/>
</dbReference>
<dbReference type="PATRIC" id="fig|194439.7.peg.1628"/>
<dbReference type="STRING" id="194439.CT1795"/>
<reference evidence="2 3" key="1">
    <citation type="journal article" date="2002" name="Proc. Natl. Acad. Sci. U.S.A.">
        <title>The complete genome sequence of Chlorobium tepidum TLS, a photosynthetic, anaerobic, green-sulfur bacterium.</title>
        <authorList>
            <person name="Eisen J.A."/>
            <person name="Nelson K.E."/>
            <person name="Paulsen I.T."/>
            <person name="Heidelberg J.F."/>
            <person name="Wu M."/>
            <person name="Dodson R.J."/>
            <person name="Deboy R."/>
            <person name="Gwinn M.L."/>
            <person name="Nelson W.C."/>
            <person name="Haft D.H."/>
            <person name="Hickey E.K."/>
            <person name="Peterson J.D."/>
            <person name="Durkin A.S."/>
            <person name="Kolonay J.L."/>
            <person name="Yang F."/>
            <person name="Holt I."/>
            <person name="Umayam L.A."/>
            <person name="Mason T."/>
            <person name="Brenner M."/>
            <person name="Shea T.P."/>
            <person name="Parksey D."/>
            <person name="Nierman W.C."/>
            <person name="Feldblyum T.V."/>
            <person name="Hansen C.L."/>
            <person name="Craven M.B."/>
            <person name="Radune D."/>
            <person name="Vamathevan J."/>
            <person name="Khouri H."/>
            <person name="White O."/>
            <person name="Gruber T.M."/>
            <person name="Ketchum K.A."/>
            <person name="Venter J.C."/>
            <person name="Tettelin H."/>
            <person name="Bryant D.A."/>
            <person name="Fraser C.M."/>
        </authorList>
    </citation>
    <scope>NUCLEOTIDE SEQUENCE [LARGE SCALE GENOMIC DNA]</scope>
    <source>
        <strain evidence="3">ATCC 49652 / DSM 12025 / NBRC 103806 / TLS</strain>
    </source>
</reference>
<name>Q8KBJ2_CHLTE</name>
<dbReference type="OrthoDB" id="9806017at2"/>
<dbReference type="Proteomes" id="UP000001007">
    <property type="component" value="Chromosome"/>
</dbReference>
<evidence type="ECO:0000256" key="1">
    <source>
        <dbReference type="ARBA" id="ARBA00006018"/>
    </source>
</evidence>
<sequence>MSKKTLSTVNYQLSTDTMCLAIPGQVIEIREENGLKMGTVDISGALTKACLEYVPEIAIGQYTIVHAGFALKIIDEKEAAESLKLWDELIKSGAFDVDGELPPSPIQKPEA</sequence>
<dbReference type="AlphaFoldDB" id="Q8KBJ2"/>
<dbReference type="InterPro" id="IPR001109">
    <property type="entry name" value="Hydrogenase_HupF/HypC"/>
</dbReference>
<dbReference type="eggNOG" id="COG0298">
    <property type="taxonomic scope" value="Bacteria"/>
</dbReference>
<dbReference type="FunFam" id="2.30.30.140:FF:000022">
    <property type="entry name" value="Hydrogenase assembly chaperone HybG"/>
    <property type="match status" value="1"/>
</dbReference>
<dbReference type="GO" id="GO:0051604">
    <property type="term" value="P:protein maturation"/>
    <property type="evidence" value="ECO:0007669"/>
    <property type="project" value="TreeGrafter"/>
</dbReference>
<evidence type="ECO:0000313" key="3">
    <source>
        <dbReference type="Proteomes" id="UP000001007"/>
    </source>
</evidence>
<dbReference type="NCBIfam" id="TIGR00074">
    <property type="entry name" value="hypC_hupF"/>
    <property type="match status" value="1"/>
</dbReference>
<dbReference type="PANTHER" id="PTHR35177:SF2">
    <property type="entry name" value="HYDROGENASE MATURATION FACTOR HYBG"/>
    <property type="match status" value="1"/>
</dbReference>
<protein>
    <submittedName>
        <fullName evidence="2">Hydrogenase assembly chaperone hypC/hupF</fullName>
    </submittedName>
</protein>
<gene>
    <name evidence="2" type="ordered locus">CT1795</name>
</gene>
<dbReference type="EMBL" id="AE006470">
    <property type="protein sequence ID" value="AAM73016.1"/>
    <property type="molecule type" value="Genomic_DNA"/>
</dbReference>
<dbReference type="SMR" id="Q8KBJ2"/>
<comment type="similarity">
    <text evidence="1">Belongs to the HupF/HypC family.</text>
</comment>
<proteinExistence type="inferred from homology"/>
<accession>Q8KBJ2</accession>